<evidence type="ECO:0000313" key="2">
    <source>
        <dbReference type="Proteomes" id="UP000077177"/>
    </source>
</evidence>
<reference evidence="2" key="1">
    <citation type="submission" date="2015-01" db="EMBL/GenBank/DDBJ databases">
        <title>Flavisolibacter sp./LCS9/ whole genome sequencing.</title>
        <authorList>
            <person name="Kim M.K."/>
            <person name="Srinivasan S."/>
            <person name="Lee J.-J."/>
        </authorList>
    </citation>
    <scope>NUCLEOTIDE SEQUENCE [LARGE SCALE GENOMIC DNA]</scope>
    <source>
        <strain evidence="2">LCS9</strain>
    </source>
</reference>
<organism evidence="1 2">
    <name type="scientific">Flavisolibacter tropicus</name>
    <dbReference type="NCBI Taxonomy" id="1492898"/>
    <lineage>
        <taxon>Bacteria</taxon>
        <taxon>Pseudomonadati</taxon>
        <taxon>Bacteroidota</taxon>
        <taxon>Chitinophagia</taxon>
        <taxon>Chitinophagales</taxon>
        <taxon>Chitinophagaceae</taxon>
        <taxon>Flavisolibacter</taxon>
    </lineage>
</organism>
<dbReference type="AlphaFoldDB" id="A0A172U070"/>
<evidence type="ECO:0000313" key="1">
    <source>
        <dbReference type="EMBL" id="ANE52387.1"/>
    </source>
</evidence>
<accession>A0A172U070</accession>
<reference evidence="1 2" key="2">
    <citation type="journal article" date="2016" name="Int. J. Syst. Evol. Microbiol.">
        <title>Flavisolibacter tropicus sp. nov., isolated from tropical soil.</title>
        <authorList>
            <person name="Lee J.J."/>
            <person name="Kang M.S."/>
            <person name="Kim G.S."/>
            <person name="Lee C.S."/>
            <person name="Lim S."/>
            <person name="Lee J."/>
            <person name="Roh S.H."/>
            <person name="Kang H."/>
            <person name="Ha J.M."/>
            <person name="Bae S."/>
            <person name="Jung H.Y."/>
            <person name="Kim M.K."/>
        </authorList>
    </citation>
    <scope>NUCLEOTIDE SEQUENCE [LARGE SCALE GENOMIC DNA]</scope>
    <source>
        <strain evidence="1 2">LCS9</strain>
    </source>
</reference>
<name>A0A172U070_9BACT</name>
<proteinExistence type="predicted"/>
<keyword evidence="2" id="KW-1185">Reference proteome</keyword>
<dbReference type="EMBL" id="CP011390">
    <property type="protein sequence ID" value="ANE52387.1"/>
    <property type="molecule type" value="Genomic_DNA"/>
</dbReference>
<protein>
    <submittedName>
        <fullName evidence="1">Uncharacterized protein</fullName>
    </submittedName>
</protein>
<sequence>MNTAKLDLHADSASGNLKLKEILKRHNMPYEERREGNATIIGIKARAFTQKAAQLFTRPCADTAG</sequence>
<dbReference type="Proteomes" id="UP000077177">
    <property type="component" value="Chromosome"/>
</dbReference>
<gene>
    <name evidence="1" type="ORF">SY85_19765</name>
</gene>
<dbReference type="RefSeq" id="WP_066406790.1">
    <property type="nucleotide sequence ID" value="NZ_CP011390.1"/>
</dbReference>
<dbReference type="KEGG" id="fla:SY85_19765"/>